<keyword evidence="1" id="KW-0677">Repeat</keyword>
<feature type="compositionally biased region" description="Pro residues" evidence="2">
    <location>
        <begin position="2831"/>
        <end position="2895"/>
    </location>
</feature>
<evidence type="ECO:0000256" key="2">
    <source>
        <dbReference type="SAM" id="MobiDB-lite"/>
    </source>
</evidence>
<reference evidence="6" key="1">
    <citation type="journal article" date="2020" name="bioRxiv">
        <title>Comparative genomics of Chlamydomonas.</title>
        <authorList>
            <person name="Craig R.J."/>
            <person name="Hasan A.R."/>
            <person name="Ness R.W."/>
            <person name="Keightley P.D."/>
        </authorList>
    </citation>
    <scope>NUCLEOTIDE SEQUENCE</scope>
    <source>
        <strain evidence="6">CCAP 11/70</strain>
    </source>
</reference>
<feature type="compositionally biased region" description="Polar residues" evidence="2">
    <location>
        <begin position="3345"/>
        <end position="3355"/>
    </location>
</feature>
<feature type="chain" id="PRO_5032846191" description="HYR domain-containing protein" evidence="4">
    <location>
        <begin position="37"/>
        <end position="3364"/>
    </location>
</feature>
<dbReference type="PANTHER" id="PTHR24273">
    <property type="entry name" value="FI04643P-RELATED"/>
    <property type="match status" value="1"/>
</dbReference>
<feature type="region of interest" description="Disordered" evidence="2">
    <location>
        <begin position="3255"/>
        <end position="3309"/>
    </location>
</feature>
<evidence type="ECO:0000313" key="6">
    <source>
        <dbReference type="EMBL" id="KAG2483217.1"/>
    </source>
</evidence>
<name>A0A835XHJ1_9CHLO</name>
<feature type="domain" description="HYR" evidence="5">
    <location>
        <begin position="1186"/>
        <end position="1270"/>
    </location>
</feature>
<evidence type="ECO:0000259" key="5">
    <source>
        <dbReference type="PROSITE" id="PS50825"/>
    </source>
</evidence>
<protein>
    <recommendedName>
        <fullName evidence="5">HYR domain-containing protein</fullName>
    </recommendedName>
</protein>
<evidence type="ECO:0000256" key="4">
    <source>
        <dbReference type="SAM" id="SignalP"/>
    </source>
</evidence>
<dbReference type="PANTHER" id="PTHR24273:SF32">
    <property type="entry name" value="HYALIN"/>
    <property type="match status" value="1"/>
</dbReference>
<comment type="caution">
    <text evidence="6">The sequence shown here is derived from an EMBL/GenBank/DDBJ whole genome shotgun (WGS) entry which is preliminary data.</text>
</comment>
<keyword evidence="3" id="KW-1133">Transmembrane helix</keyword>
<gene>
    <name evidence="6" type="ORF">HYH03_017915</name>
</gene>
<evidence type="ECO:0000256" key="1">
    <source>
        <dbReference type="ARBA" id="ARBA00022737"/>
    </source>
</evidence>
<feature type="domain" description="HYR" evidence="5">
    <location>
        <begin position="523"/>
        <end position="611"/>
    </location>
</feature>
<feature type="domain" description="HYR" evidence="5">
    <location>
        <begin position="691"/>
        <end position="778"/>
    </location>
</feature>
<feature type="domain" description="HYR" evidence="5">
    <location>
        <begin position="2170"/>
        <end position="2251"/>
    </location>
</feature>
<dbReference type="Proteomes" id="UP000612055">
    <property type="component" value="Unassembled WGS sequence"/>
</dbReference>
<dbReference type="InterPro" id="IPR003410">
    <property type="entry name" value="HYR_dom"/>
</dbReference>
<feature type="domain" description="HYR" evidence="5">
    <location>
        <begin position="2580"/>
        <end position="2660"/>
    </location>
</feature>
<feature type="domain" description="HYR" evidence="5">
    <location>
        <begin position="1508"/>
        <end position="1592"/>
    </location>
</feature>
<keyword evidence="3" id="KW-0472">Membrane</keyword>
<accession>A0A835XHJ1</accession>
<keyword evidence="3" id="KW-0812">Transmembrane</keyword>
<dbReference type="PROSITE" id="PS50825">
    <property type="entry name" value="HYR"/>
    <property type="match status" value="10"/>
</dbReference>
<feature type="domain" description="HYR" evidence="5">
    <location>
        <begin position="2418"/>
        <end position="2499"/>
    </location>
</feature>
<keyword evidence="4" id="KW-0732">Signal</keyword>
<proteinExistence type="predicted"/>
<organism evidence="6 7">
    <name type="scientific">Edaphochlamys debaryana</name>
    <dbReference type="NCBI Taxonomy" id="47281"/>
    <lineage>
        <taxon>Eukaryota</taxon>
        <taxon>Viridiplantae</taxon>
        <taxon>Chlorophyta</taxon>
        <taxon>core chlorophytes</taxon>
        <taxon>Chlorophyceae</taxon>
        <taxon>CS clade</taxon>
        <taxon>Chlamydomonadales</taxon>
        <taxon>Chlamydomonadales incertae sedis</taxon>
        <taxon>Edaphochlamys</taxon>
    </lineage>
</organism>
<keyword evidence="7" id="KW-1185">Reference proteome</keyword>
<feature type="region of interest" description="Disordered" evidence="2">
    <location>
        <begin position="2824"/>
        <end position="2899"/>
    </location>
</feature>
<evidence type="ECO:0000256" key="3">
    <source>
        <dbReference type="SAM" id="Phobius"/>
    </source>
</evidence>
<dbReference type="OrthoDB" id="540558at2759"/>
<sequence>MARRPFAAGRPRGMAHGALVLVALCLALSQSTVVMAALDLTSNGAALGYWLTDHSLTDTDGATSADSNTLYLWAKNRATTTATSPAATVDYVFAAPSSGPSCTYDITGVTSATGVNVAWTAGTLASTDKSQTITLTFGDTLVITCGSDVYTVYYIDHVFPWTVSTTDDANSVANYWTTGSGAYNTGAWVSGTKTLTVDLKSTDGFLPYTIPAVTTISTVDGTLTATCTGNGTNWASQSTAFHVNAEESVVFICTMTDTGSYTATYTWTVIANDVTAPTLIGMPGNQTVQATWSGGVNFTYTDPTATDPGDSSPTVVCSPASGSPNFPVNETTVVNCTAEDNGGNIAWATFDVYVEDTTKPVIIIMPSNMTEGGLYQEAENATGAFVTWTSPTATDSVDNSLDVTCTPASGSFFPINVTTTVNCTAVDDFGNGAWAILTVFVDDMNAPDVTAYNISKEAVNSTGYQLTSYNLTLFDETTSNADLRVDFSITLPHWFPLGVTSVSCNVTDNFGNMATAVFTVTVVDTTKPIIITMPSNMTNSTHFVEATSSSGAVYNYTLPTATDSVDNVLVVSCNPASGSVFPLNVTTTVNCTATDDYLNTAWASFEVFVDDTQVPDVTSANLVQEAFNSSGYYLTDYGLDVFDETTSDANLDIFCNHTLPLWFLLGVTGVSCDVTDDFGNTASTTFTVTVADTTKPTFLTMPANMTGGSSAEATNSSGAVVSWTAPTASDTVDGSVTVDCTPTSGSLFALNVTTTVNCTATDDYNNTAWASFDVFVDDTQPPIVTSSNLNKEATNSSGYYLTAYNITTDDETTTYDNMDVDCSPAVPHWFPLGVTSVLCNVTDDFGNMATTVFTVTVVDTTTPIIITMPANMTGSNFVEATDASGAVVTWNVTAATDTVDSNVTIVCIPASGSVFPLNVTTTVNCTATDDYSNAVWATFDVFVDDTSAPDWDYFPSSSAWEADLYGGAMVTWMMPNATDEVDSSPLVTCDHPSSGNYSLGVTTVVCTAEDDFLNVATRNFTVTVSDTLSPNITVPSDILNVEATNYGGAVVNYTVSAVDTADAALLVLCNYPSGSNFTIGNTTVICNATDDYNHTAYGSFIVGVRDTIAPVIFVPADFAVQANLGDGATVNFAADVTATDTADPAPEITCTPASGSAFVYGNTTVNCVAIDNAGLSDSDMFVITVVDELPPNITVPTVFIWEANIHGGANNVDWSLNVTATDNSDPDVLIVCDPEQTGTNFTIGETNVTCTAYDNFGLNDTDTFTVTVHDTLPPVVSVPANIVAEATSHSGAVQNYTLATAVDLADPSPVVACTPVTGSYFPVGVNTIICTGTDRYGNVGTNTFTATTTDTQVPVLLMKNITREAIVAAGDVITFTYNVTDIADPSPVVRCDRATSATYQVGLYPVNCNATDASGNVGFQTWYIQVVDTTPPVITVPADFAEQANTANGAIVDFAADVTAIDNGDTNVAIVCTPASGTEFLFGSTTVSCTATDNFGLTDTDSFVITVVDQVPPTITVPAVFIWEANIYGGANNVDWSMNVTAVDNSDQQLLIVCDPDQTGTNFTIGDTNVTCTAFDEFANNATATFTVTVQDTLPPVLTIPNNFTVEANIFGGANVSYTMATAVDLADPMPFVDCYPDSYTNFSLGYTTVNCTAEDDYANVAWKSFIVTVDDTVPPAFHMDNITVEGTNPYHETVTYAYNVSDVADPYPMISCDQPLTNNYSLGANPVRCNATDASGNLASLTWYINIVDTTPPNMTVPADIVGVEATGYDGATVSWPASEVNATDLVDTVLDFLCVPASGSVFPVGITEVNCTATDNSGNVDWATFNVTVVDTIAPTLYVDPTWDGYWTTVFQPPGTWNESGNSYLDLEGSAYTMHFSWIANATDIADSMPTIECMDVEMGVLVDPLTNATVEFNATTTFNCSAVDDSGNRSPWQFFRVFVGDHRSPNLTVDPTQFAPGMYYTNPAQYQPGAVYDNATAPPVLEIDADALVMTYTWTAYAVDLVDPAPFTRCFNASSGEEIYSDLGVDLVVNETITIFCNASDHSLNPAGPFEFNVTIVDLTPPNLDVDPTDEGYWTDEYIPGSEFNASTHELNIDCNNPYSVNYTFSTNVTDLNDAFPILTCWIVDTKQLINDTDVFDLMLGTTTTFACNATDLDWNVAYYEWNVTIDDRTPPDVFVSSDLTFEGTSPSGAVATYTPANATDLVDLQPTILCLPASGTVFPVGTTVVNCTATDDFGNVGWNSFNVSVVDTTDPMIYVPDNFIFEANAPYGATIMFNNTVNATDIVDTNVTIVCVPALTSFFPQDETTEVNCTATDYSGNSDWDTFNVTVVDTTAPAWVSPLLDRTVEANTAYGATVNYTVIAIDAADPAPVVVCDPPSGSFFELDEATLEGSHDVYCNATDASGNVYEDWFTITVEDTIKPSLTVPSTIIKQADTAGGVASVTYTYTVVDIADPAPDVSCTQDSGTFFPLGVTSVSCMAVDYAGNIATEVITVTVRDDIPPNVTLVSPGHIYEEADSAAGSVVLFDVIVRDIEDVSPTLVCTPLASGDTFPITTTNVTCTAVDRSGNNQTISLLVTVQDTTPPVLSIPTNITADANIDDGATVVWDVSAVDIVDSAVDIVCDPPSGSNFTLGYSNVTCTATDEYGNYVTKWFTVYVIDVTPPTLYVPDDIEIEADETLGALVYFDYNATDAGDAHPNVQCSPEPGFFDLGVTNVTCTATDISGNVAEDWFLVTVVDTTAPDLTVPSNIIRVISYIDGPSIDGTNVTLNVTAFDICWPNITTNCTDLYMGMEYDINIENDFFGHGFHEVDCFSLDGSGNIAVAEFTTPEGSPPLPPVRPSPPARSPRPVQPPSQPSPPPYGSPLPSPSPEPVQSPPPAVVVSSPPPRAPPPPPREIVSNTEQKGRALFNGFVTCQVVTELNSNATQADGTFQIDATGADRIRANATAAARCTDSVTKAAIPDSAVWMWMPLDANVQLKDAIMSPLSSIASSSEDIISKLATLQSEVVDNKMAQYAKDLGVAPSITQGLLQYDFYTLGVQTSTLTQNGLVIYMMQSQVSSALVLAATYFKGLMEKDGCTQEVAIAAAQKSAAALLDAKKIKSLASLEDTLQFFNTTLYNSMATLSLKPVGRRLQEEQPGARRALLAAERSLLQVDTAATAAGLNAIATSTADANALVNAQMASISAAVASGQTLDLDALKAALTKALQASITAQTKLADAAGQLGAGTLDPASFSAQYTGAALTQLANSLVVELPSGAAPPPPPGAVARPPSPPPAPAPPLFNNTESGTFPPPPPPAGTDGGSPTDESNGLSGGAIAGIVIGVVAGVIIITVIVIIVVRRRRAAQNVTPAQNNMQPPAEAGQEA</sequence>
<feature type="transmembrane region" description="Helical" evidence="3">
    <location>
        <begin position="3315"/>
        <end position="3338"/>
    </location>
</feature>
<dbReference type="Pfam" id="PF02494">
    <property type="entry name" value="HYR"/>
    <property type="match status" value="17"/>
</dbReference>
<feature type="region of interest" description="Disordered" evidence="2">
    <location>
        <begin position="3345"/>
        <end position="3364"/>
    </location>
</feature>
<feature type="domain" description="HYR" evidence="5">
    <location>
        <begin position="944"/>
        <end position="1026"/>
    </location>
</feature>
<dbReference type="EMBL" id="JAEHOE010000185">
    <property type="protein sequence ID" value="KAG2483217.1"/>
    <property type="molecule type" value="Genomic_DNA"/>
</dbReference>
<feature type="compositionally biased region" description="Pro residues" evidence="2">
    <location>
        <begin position="3258"/>
        <end position="3280"/>
    </location>
</feature>
<feature type="domain" description="HYR" evidence="5">
    <location>
        <begin position="1749"/>
        <end position="1833"/>
    </location>
</feature>
<evidence type="ECO:0000313" key="7">
    <source>
        <dbReference type="Proteomes" id="UP000612055"/>
    </source>
</evidence>
<feature type="domain" description="HYR" evidence="5">
    <location>
        <begin position="355"/>
        <end position="443"/>
    </location>
</feature>
<feature type="signal peptide" evidence="4">
    <location>
        <begin position="1"/>
        <end position="36"/>
    </location>
</feature>